<protein>
    <recommendedName>
        <fullName evidence="5">long-chain-fatty-acid--CoA ligase</fullName>
        <ecNumber evidence="5">6.2.1.3</ecNumber>
    </recommendedName>
</protein>
<dbReference type="OrthoDB" id="6277982at2759"/>
<evidence type="ECO:0000313" key="7">
    <source>
        <dbReference type="EMBL" id="VDM36241.1"/>
    </source>
</evidence>
<evidence type="ECO:0000256" key="4">
    <source>
        <dbReference type="ARBA" id="ARBA00022840"/>
    </source>
</evidence>
<feature type="domain" description="AMP-dependent synthetase/ligase" evidence="6">
    <location>
        <begin position="17"/>
        <end position="73"/>
    </location>
</feature>
<keyword evidence="3" id="KW-0276">Fatty acid metabolism</keyword>
<evidence type="ECO:0000256" key="3">
    <source>
        <dbReference type="ARBA" id="ARBA00022832"/>
    </source>
</evidence>
<dbReference type="EC" id="6.2.1.3" evidence="5"/>
<dbReference type="InterPro" id="IPR000873">
    <property type="entry name" value="AMP-dep_synth/lig_dom"/>
</dbReference>
<dbReference type="PANTHER" id="PTHR43272:SF33">
    <property type="entry name" value="AMP-BINDING DOMAIN-CONTAINING PROTEIN-RELATED"/>
    <property type="match status" value="1"/>
</dbReference>
<accession>A0A0R3XCK1</accession>
<keyword evidence="3" id="KW-0443">Lipid metabolism</keyword>
<proteinExistence type="predicted"/>
<dbReference type="GO" id="GO:0005524">
    <property type="term" value="F:ATP binding"/>
    <property type="evidence" value="ECO:0007669"/>
    <property type="project" value="UniProtKB-KW"/>
</dbReference>
<evidence type="ECO:0000313" key="8">
    <source>
        <dbReference type="Proteomes" id="UP000274429"/>
    </source>
</evidence>
<dbReference type="InterPro" id="IPR042099">
    <property type="entry name" value="ANL_N_sf"/>
</dbReference>
<reference evidence="9" key="1">
    <citation type="submission" date="2017-02" db="UniProtKB">
        <authorList>
            <consortium name="WormBaseParasite"/>
        </authorList>
    </citation>
    <scope>IDENTIFICATION</scope>
</reference>
<dbReference type="Proteomes" id="UP000274429">
    <property type="component" value="Unassembled WGS sequence"/>
</dbReference>
<evidence type="ECO:0000256" key="1">
    <source>
        <dbReference type="ARBA" id="ARBA00022598"/>
    </source>
</evidence>
<dbReference type="GO" id="GO:0016020">
    <property type="term" value="C:membrane"/>
    <property type="evidence" value="ECO:0007669"/>
    <property type="project" value="TreeGrafter"/>
</dbReference>
<dbReference type="Pfam" id="PF00501">
    <property type="entry name" value="AMP-binding"/>
    <property type="match status" value="1"/>
</dbReference>
<dbReference type="PANTHER" id="PTHR43272">
    <property type="entry name" value="LONG-CHAIN-FATTY-ACID--COA LIGASE"/>
    <property type="match status" value="1"/>
</dbReference>
<evidence type="ECO:0000313" key="9">
    <source>
        <dbReference type="WBParaSite" id="TTAC_0001127801-mRNA-1"/>
    </source>
</evidence>
<evidence type="ECO:0000259" key="6">
    <source>
        <dbReference type="Pfam" id="PF00501"/>
    </source>
</evidence>
<keyword evidence="4" id="KW-0067">ATP-binding</keyword>
<keyword evidence="8" id="KW-1185">Reference proteome</keyword>
<name>A0A0R3XCK1_HYDTA</name>
<dbReference type="AlphaFoldDB" id="A0A0R3XCK1"/>
<evidence type="ECO:0000256" key="2">
    <source>
        <dbReference type="ARBA" id="ARBA00022741"/>
    </source>
</evidence>
<keyword evidence="2" id="KW-0547">Nucleotide-binding</keyword>
<dbReference type="GO" id="GO:0005783">
    <property type="term" value="C:endoplasmic reticulum"/>
    <property type="evidence" value="ECO:0007669"/>
    <property type="project" value="TreeGrafter"/>
</dbReference>
<dbReference type="SUPFAM" id="SSF56801">
    <property type="entry name" value="Acetyl-CoA synthetase-like"/>
    <property type="match status" value="1"/>
</dbReference>
<organism evidence="9">
    <name type="scientific">Hydatigena taeniaeformis</name>
    <name type="common">Feline tapeworm</name>
    <name type="synonym">Taenia taeniaeformis</name>
    <dbReference type="NCBI Taxonomy" id="6205"/>
    <lineage>
        <taxon>Eukaryota</taxon>
        <taxon>Metazoa</taxon>
        <taxon>Spiralia</taxon>
        <taxon>Lophotrochozoa</taxon>
        <taxon>Platyhelminthes</taxon>
        <taxon>Cestoda</taxon>
        <taxon>Eucestoda</taxon>
        <taxon>Cyclophyllidea</taxon>
        <taxon>Taeniidae</taxon>
        <taxon>Hydatigera</taxon>
    </lineage>
</organism>
<dbReference type="EMBL" id="UYWX01023405">
    <property type="protein sequence ID" value="VDM36241.1"/>
    <property type="molecule type" value="Genomic_DNA"/>
</dbReference>
<dbReference type="GO" id="GO:0004467">
    <property type="term" value="F:long-chain fatty acid-CoA ligase activity"/>
    <property type="evidence" value="ECO:0007669"/>
    <property type="project" value="UniProtKB-EC"/>
</dbReference>
<reference evidence="7 8" key="2">
    <citation type="submission" date="2018-11" db="EMBL/GenBank/DDBJ databases">
        <authorList>
            <consortium name="Pathogen Informatics"/>
        </authorList>
    </citation>
    <scope>NUCLEOTIDE SEQUENCE [LARGE SCALE GENOMIC DNA]</scope>
</reference>
<dbReference type="Gene3D" id="3.40.50.12780">
    <property type="entry name" value="N-terminal domain of ligase-like"/>
    <property type="match status" value="1"/>
</dbReference>
<keyword evidence="1" id="KW-0436">Ligase</keyword>
<dbReference type="WBParaSite" id="TTAC_0001127801-mRNA-1">
    <property type="protein sequence ID" value="TTAC_0001127801-mRNA-1"/>
    <property type="gene ID" value="TTAC_0001127801"/>
</dbReference>
<evidence type="ECO:0000256" key="5">
    <source>
        <dbReference type="ARBA" id="ARBA00026121"/>
    </source>
</evidence>
<sequence length="96" mass="10113">MAITYGSTSLHYTSSYHVFEGYGATETAGSLASAVASDREGGHVGAPVPGLKVKLADIPSMGIVAERDNKGEVSQRLIAHSSFSTIPLFFIKFNHG</sequence>
<dbReference type="STRING" id="6205.A0A0R3XCK1"/>
<gene>
    <name evidence="7" type="ORF">TTAC_LOCUS11261</name>
</gene>